<dbReference type="KEGG" id="temp:RBB75_14560"/>
<dbReference type="Pfam" id="PF01966">
    <property type="entry name" value="HD"/>
    <property type="match status" value="1"/>
</dbReference>
<dbReference type="PANTHER" id="PTHR38659:SF2">
    <property type="entry name" value="HDIG DOMAIN PROTEIN"/>
    <property type="match status" value="1"/>
</dbReference>
<evidence type="ECO:0000313" key="2">
    <source>
        <dbReference type="EMBL" id="XCB25658.1"/>
    </source>
</evidence>
<organism evidence="2">
    <name type="scientific">Tunturiibacter empetritectus</name>
    <dbReference type="NCBI Taxonomy" id="3069691"/>
    <lineage>
        <taxon>Bacteria</taxon>
        <taxon>Pseudomonadati</taxon>
        <taxon>Acidobacteriota</taxon>
        <taxon>Terriglobia</taxon>
        <taxon>Terriglobales</taxon>
        <taxon>Acidobacteriaceae</taxon>
        <taxon>Tunturiibacter</taxon>
    </lineage>
</organism>
<feature type="domain" description="HD" evidence="1">
    <location>
        <begin position="46"/>
        <end position="125"/>
    </location>
</feature>
<sequence length="205" mass="22242">MSDGFGREQALVLLEEWTMGESLRKHGLAVSVCTEAYGVMEASRLGLAGEEASSFVERYASAGLLHDMDYERHPSLEEHPFVGVAHLRELGWPEEVVHAILAHADYSGTPRETHLDKALFACDELAGFLTACALVKPSKSIHEVEVAGVKKKMKDKAFARAVKREDITDGAELLGLSVEEHVGNCLRAMQARAGELGLEGQASQG</sequence>
<reference evidence="2" key="1">
    <citation type="submission" date="2023-08" db="EMBL/GenBank/DDBJ databases">
        <authorList>
            <person name="Messyasz A."/>
            <person name="Mannisto M.K."/>
            <person name="Kerkhof L.J."/>
            <person name="Haggblom M."/>
        </authorList>
    </citation>
    <scope>NUCLEOTIDE SEQUENCE</scope>
    <source>
        <strain evidence="2">M8UP23</strain>
    </source>
</reference>
<name>A0AAU7Z9L5_9BACT</name>
<dbReference type="AlphaFoldDB" id="A0AAU7Z9L5"/>
<dbReference type="InterPro" id="IPR006674">
    <property type="entry name" value="HD_domain"/>
</dbReference>
<gene>
    <name evidence="2" type="ORF">RBB75_14560</name>
</gene>
<evidence type="ECO:0000259" key="1">
    <source>
        <dbReference type="Pfam" id="PF01966"/>
    </source>
</evidence>
<dbReference type="SUPFAM" id="SSF109604">
    <property type="entry name" value="HD-domain/PDEase-like"/>
    <property type="match status" value="1"/>
</dbReference>
<protein>
    <submittedName>
        <fullName evidence="2">HD domain-containing protein</fullName>
    </submittedName>
</protein>
<reference evidence="2" key="2">
    <citation type="journal article" date="2024" name="Environ. Microbiol.">
        <title>Genome analysis and description of Tunturibacter gen. nov. expands the diversity of Terriglobia in tundra soils.</title>
        <authorList>
            <person name="Messyasz A."/>
            <person name="Mannisto M.K."/>
            <person name="Kerkhof L.J."/>
            <person name="Haggblom M.M."/>
        </authorList>
    </citation>
    <scope>NUCLEOTIDE SEQUENCE</scope>
    <source>
        <strain evidence="2">M8UP23</strain>
    </source>
</reference>
<dbReference type="EMBL" id="CP132932">
    <property type="protein sequence ID" value="XCB25658.1"/>
    <property type="molecule type" value="Genomic_DNA"/>
</dbReference>
<dbReference type="PANTHER" id="PTHR38659">
    <property type="entry name" value="METAL-DEPENDENT PHOSPHOHYDROLASE"/>
    <property type="match status" value="1"/>
</dbReference>
<proteinExistence type="predicted"/>
<dbReference type="RefSeq" id="WP_353068503.1">
    <property type="nucleotide sequence ID" value="NZ_CP132932.1"/>
</dbReference>
<dbReference type="Gene3D" id="1.10.3210.10">
    <property type="entry name" value="Hypothetical protein af1432"/>
    <property type="match status" value="1"/>
</dbReference>
<accession>A0AAU7Z9L5</accession>